<evidence type="ECO:0000313" key="5">
    <source>
        <dbReference type="Proteomes" id="UP001273350"/>
    </source>
</evidence>
<dbReference type="RefSeq" id="WP_230002863.1">
    <property type="nucleotide sequence ID" value="NZ_CP087134.1"/>
</dbReference>
<feature type="chain" id="PRO_5045411511" evidence="2">
    <location>
        <begin position="24"/>
        <end position="421"/>
    </location>
</feature>
<dbReference type="GO" id="GO:0016491">
    <property type="term" value="F:oxidoreductase activity"/>
    <property type="evidence" value="ECO:0007669"/>
    <property type="project" value="UniProtKB-KW"/>
</dbReference>
<dbReference type="PANTHER" id="PTHR19328">
    <property type="entry name" value="HEDGEHOG-INTERACTING PROTEIN"/>
    <property type="match status" value="1"/>
</dbReference>
<dbReference type="EMBL" id="JAWXVI010000009">
    <property type="protein sequence ID" value="MDX6191262.1"/>
    <property type="molecule type" value="Genomic_DNA"/>
</dbReference>
<dbReference type="InterPro" id="IPR011042">
    <property type="entry name" value="6-blade_b-propeller_TolB-like"/>
</dbReference>
<comment type="caution">
    <text evidence="4">The sequence shown here is derived from an EMBL/GenBank/DDBJ whole genome shotgun (WGS) entry which is preliminary data.</text>
</comment>
<organism evidence="4 5">
    <name type="scientific">Flavobacterium cupriresistens</name>
    <dbReference type="NCBI Taxonomy" id="2893885"/>
    <lineage>
        <taxon>Bacteria</taxon>
        <taxon>Pseudomonadati</taxon>
        <taxon>Bacteroidota</taxon>
        <taxon>Flavobacteriia</taxon>
        <taxon>Flavobacteriales</taxon>
        <taxon>Flavobacteriaceae</taxon>
        <taxon>Flavobacterium</taxon>
    </lineage>
</organism>
<dbReference type="SUPFAM" id="SSF50952">
    <property type="entry name" value="Soluble quinoprotein glucose dehydrogenase"/>
    <property type="match status" value="1"/>
</dbReference>
<dbReference type="Pfam" id="PF07995">
    <property type="entry name" value="GSDH"/>
    <property type="match status" value="1"/>
</dbReference>
<reference evidence="4 5" key="1">
    <citation type="submission" date="2023-11" db="EMBL/GenBank/DDBJ databases">
        <title>Unpublished Manusciprt.</title>
        <authorList>
            <person name="Saticioglu I.B."/>
            <person name="Ay H."/>
            <person name="Ajmi N."/>
            <person name="Altun S."/>
            <person name="Duman M."/>
        </authorList>
    </citation>
    <scope>NUCLEOTIDE SEQUENCE [LARGE SCALE GENOMIC DNA]</scope>
    <source>
        <strain evidence="4 5">Fl-318</strain>
    </source>
</reference>
<name>A0ABU4RFB0_9FLAO</name>
<protein>
    <submittedName>
        <fullName evidence="4">PQQ-dependent sugar dehydrogenase</fullName>
        <ecNumber evidence="4">1.1.5.-</ecNumber>
    </submittedName>
</protein>
<dbReference type="InterPro" id="IPR012938">
    <property type="entry name" value="Glc/Sorbosone_DH"/>
</dbReference>
<dbReference type="EC" id="1.1.5.-" evidence="4"/>
<keyword evidence="4" id="KW-0560">Oxidoreductase</keyword>
<feature type="region of interest" description="Disordered" evidence="1">
    <location>
        <begin position="30"/>
        <end position="58"/>
    </location>
</feature>
<evidence type="ECO:0000259" key="3">
    <source>
        <dbReference type="Pfam" id="PF07995"/>
    </source>
</evidence>
<sequence length="421" mass="45444">MKRHFLKNRPVFLCFSVVLIALLQVSCNNDKSNTTDEKEEEATATLPPVETNPANSKYNPAFKGQTRIGGVKTKTEYIVKVFATGLTNPWGMENLPDGRILVTQKNGTMRIVTQAGTVGGTITGIPAVNSSGQGGLLDVAVDPDFATNRMVYWSFSQTGTNGTATAVAKGKLSADETKIENAVVIYKAIPEFNSTLHYGSRLAWDKQGNLFVSTGERSDIQSRPLAQKLDAALGKIVRITKNGAAATGNPFIGQTGVLPEIYSYGHRNVQGLAIHPVTGELWEAELGPLGGDEINKITASKNYGWPTISYGLEYSGSPIGQGITTKSGLEQPVYYWDPVISPSGITFYSGNQINEWANNLFVAALSGQHVVRLVLKDNVVVGEERLLTTYKSRFRDVLEGKDGALYAVTDGSNASIYKIGK</sequence>
<dbReference type="PANTHER" id="PTHR19328:SF75">
    <property type="entry name" value="ALDOSE SUGAR DEHYDROGENASE YLII"/>
    <property type="match status" value="1"/>
</dbReference>
<feature type="signal peptide" evidence="2">
    <location>
        <begin position="1"/>
        <end position="23"/>
    </location>
</feature>
<proteinExistence type="predicted"/>
<dbReference type="Gene3D" id="2.120.10.30">
    <property type="entry name" value="TolB, C-terminal domain"/>
    <property type="match status" value="1"/>
</dbReference>
<gene>
    <name evidence="4" type="ORF">SGQ83_18050</name>
</gene>
<keyword evidence="5" id="KW-1185">Reference proteome</keyword>
<dbReference type="InterPro" id="IPR011041">
    <property type="entry name" value="Quinoprot_gluc/sorb_DH_b-prop"/>
</dbReference>
<evidence type="ECO:0000256" key="1">
    <source>
        <dbReference type="SAM" id="MobiDB-lite"/>
    </source>
</evidence>
<keyword evidence="2" id="KW-0732">Signal</keyword>
<feature type="domain" description="Glucose/Sorbosone dehydrogenase" evidence="3">
    <location>
        <begin position="86"/>
        <end position="418"/>
    </location>
</feature>
<evidence type="ECO:0000313" key="4">
    <source>
        <dbReference type="EMBL" id="MDX6191262.1"/>
    </source>
</evidence>
<dbReference type="Proteomes" id="UP001273350">
    <property type="component" value="Unassembled WGS sequence"/>
</dbReference>
<evidence type="ECO:0000256" key="2">
    <source>
        <dbReference type="SAM" id="SignalP"/>
    </source>
</evidence>
<accession>A0ABU4RFB0</accession>